<feature type="region of interest" description="Disordered" evidence="1">
    <location>
        <begin position="59"/>
        <end position="84"/>
    </location>
</feature>
<proteinExistence type="predicted"/>
<evidence type="ECO:0000313" key="4">
    <source>
        <dbReference type="Proteomes" id="UP000772151"/>
    </source>
</evidence>
<dbReference type="NCBIfam" id="TIGR02675">
    <property type="entry name" value="tape_meas_nterm"/>
    <property type="match status" value="1"/>
</dbReference>
<evidence type="ECO:0000259" key="2">
    <source>
        <dbReference type="Pfam" id="PF20155"/>
    </source>
</evidence>
<dbReference type="AlphaFoldDB" id="A0A927WEK2"/>
<dbReference type="InterPro" id="IPR013491">
    <property type="entry name" value="Tape_meas_N"/>
</dbReference>
<name>A0A927WEK2_SELRU</name>
<evidence type="ECO:0000256" key="1">
    <source>
        <dbReference type="SAM" id="MobiDB-lite"/>
    </source>
</evidence>
<evidence type="ECO:0000313" key="3">
    <source>
        <dbReference type="EMBL" id="MBE6085262.1"/>
    </source>
</evidence>
<dbReference type="Proteomes" id="UP000772151">
    <property type="component" value="Unassembled WGS sequence"/>
</dbReference>
<comment type="caution">
    <text evidence="3">The sequence shown here is derived from an EMBL/GenBank/DDBJ whole genome shotgun (WGS) entry which is preliminary data.</text>
</comment>
<reference evidence="3" key="1">
    <citation type="submission" date="2019-04" db="EMBL/GenBank/DDBJ databases">
        <title>Evolution of Biomass-Degrading Anaerobic Consortia Revealed by Metagenomics.</title>
        <authorList>
            <person name="Peng X."/>
        </authorList>
    </citation>
    <scope>NUCLEOTIDE SEQUENCE</scope>
    <source>
        <strain evidence="3">SIG242</strain>
    </source>
</reference>
<dbReference type="PANTHER" id="PTHR38812:SF2">
    <property type="entry name" value="MU-LIKE PROPHAGE FLUMU PROTEIN GP42"/>
    <property type="match status" value="1"/>
</dbReference>
<protein>
    <recommendedName>
        <fullName evidence="2">Tape measure protein N-terminal domain-containing protein</fullName>
    </recommendedName>
</protein>
<dbReference type="InterPro" id="IPR053058">
    <property type="entry name" value="Mulikevirus_tape_measure"/>
</dbReference>
<dbReference type="PANTHER" id="PTHR38812">
    <property type="entry name" value="MU-LIKE PROPHAGE FLUMU PROTEIN GP42"/>
    <property type="match status" value="1"/>
</dbReference>
<sequence length="677" mass="72653">MNALYTIKRAKNRAGIARRVKMATVRELITKITFHVDDTGLKRAEKALRRFRQVAQQAGTQAGQSLNRVSTAAQQATSATNNTRTAMSRLRSSMQGINGNGLHRVSTAAQQAANNINLVTTAANRAGSAVNRLGATSSTAANGAGTSWRQLAATIAATIAGGSIIDTANETMNLDNRLKVIQQDKQERAKLKKSLYDIGQDARADYLSLGDLFFKVRQSGAAFGIDDQKGLELTEIVSKALTTGGASTAEKNATILQLGQALGSGVLQGDELRSLKENAGQLMQYMADEMGVTVGQLKDMGAKGELTTEQVTKAILAAGKKVRADFALSTQTIGQSWERVKNAFKYSIDEIESETHIFSRIANGISTALDVSIKAARDIKNIWNGDSKTTKENPMLSSIVLGAKAAVSQVSKLYKTAKKNFSDLSVKIQYKRAKLTGSPVSPALQEQYNATLPAGGGLTGGTFDEGKQQLNDFMERIAGYIASVENLFARIGEGIRNSLEPFTSGEFSTVWAYVEGQFAAGLEKLGIAWENLGNGISAITPLLQVIAQVVGTVLVKAFEGLLVVGSWVFNGLATLIKWVTDLIDIFASAVKICANELAYLIDLAKQALQYLGLVNSSSGVNVGAVDRMFAGRLNGGVTVTNNITQNNEFPPLKETTIPKYIREVSPQPQYPNISLYY</sequence>
<organism evidence="3 4">
    <name type="scientific">Selenomonas ruminantium</name>
    <dbReference type="NCBI Taxonomy" id="971"/>
    <lineage>
        <taxon>Bacteria</taxon>
        <taxon>Bacillati</taxon>
        <taxon>Bacillota</taxon>
        <taxon>Negativicutes</taxon>
        <taxon>Selenomonadales</taxon>
        <taxon>Selenomonadaceae</taxon>
        <taxon>Selenomonas</taxon>
    </lineage>
</organism>
<dbReference type="Pfam" id="PF20155">
    <property type="entry name" value="TMP_3"/>
    <property type="match status" value="1"/>
</dbReference>
<feature type="domain" description="Tape measure protein N-terminal" evidence="2">
    <location>
        <begin position="163"/>
        <end position="351"/>
    </location>
</feature>
<dbReference type="EMBL" id="SVCA01000005">
    <property type="protein sequence ID" value="MBE6085262.1"/>
    <property type="molecule type" value="Genomic_DNA"/>
</dbReference>
<gene>
    <name evidence="3" type="ORF">E7203_07340</name>
</gene>
<accession>A0A927WEK2</accession>